<evidence type="ECO:0000313" key="2">
    <source>
        <dbReference type="EMBL" id="AJY73555.1"/>
    </source>
</evidence>
<keyword evidence="3" id="KW-1185">Reference proteome</keyword>
<sequence>MKISDNTRGYNVSGINRWLALGAVAGPIMFTLAYTILGFLRPGYSLVSEPVSGLGVGANAFAMNASFVLLGLLIFVGVIGIFRSMKELGAVARWSCIILLELSPIGAIICGLYTYIDPDVYVYDHF</sequence>
<name>A0A0D5NEG4_9BACL</name>
<dbReference type="RefSeq" id="WP_045668990.1">
    <property type="nucleotide sequence ID" value="NZ_CP011058.1"/>
</dbReference>
<feature type="transmembrane region" description="Helical" evidence="1">
    <location>
        <begin position="18"/>
        <end position="40"/>
    </location>
</feature>
<dbReference type="AlphaFoldDB" id="A0A0D5NEG4"/>
<proteinExistence type="predicted"/>
<dbReference type="STRING" id="1126833.VN24_01575"/>
<gene>
    <name evidence="2" type="ORF">VN24_01575</name>
</gene>
<dbReference type="HOGENOM" id="CLU_1979331_0_0_9"/>
<evidence type="ECO:0000256" key="1">
    <source>
        <dbReference type="SAM" id="Phobius"/>
    </source>
</evidence>
<dbReference type="PATRIC" id="fig|1126833.4.peg.352"/>
<feature type="transmembrane region" description="Helical" evidence="1">
    <location>
        <begin position="60"/>
        <end position="82"/>
    </location>
</feature>
<evidence type="ECO:0008006" key="4">
    <source>
        <dbReference type="Google" id="ProtNLM"/>
    </source>
</evidence>
<keyword evidence="1" id="KW-0812">Transmembrane</keyword>
<keyword evidence="1" id="KW-0472">Membrane</keyword>
<dbReference type="Pfam" id="PF06197">
    <property type="entry name" value="DUF998"/>
    <property type="match status" value="1"/>
</dbReference>
<evidence type="ECO:0000313" key="3">
    <source>
        <dbReference type="Proteomes" id="UP000032633"/>
    </source>
</evidence>
<feature type="transmembrane region" description="Helical" evidence="1">
    <location>
        <begin position="94"/>
        <end position="116"/>
    </location>
</feature>
<reference evidence="2 3" key="1">
    <citation type="journal article" date="2015" name="J. Biotechnol.">
        <title>Complete genome sequence of Paenibacillus beijingensis 7188(T) (=DSM 24997(T)), a novel rhizobacterium from jujube garden soil.</title>
        <authorList>
            <person name="Kwak Y."/>
            <person name="Shin J.H."/>
        </authorList>
    </citation>
    <scope>NUCLEOTIDE SEQUENCE [LARGE SCALE GENOMIC DNA]</scope>
    <source>
        <strain evidence="2 3">DSM 24997</strain>
    </source>
</reference>
<dbReference type="InterPro" id="IPR009339">
    <property type="entry name" value="DUF998"/>
</dbReference>
<dbReference type="OrthoDB" id="5071134at2"/>
<reference evidence="3" key="2">
    <citation type="submission" date="2015-03" db="EMBL/GenBank/DDBJ databases">
        <title>Genome sequence of Paenibacillus beijingensis strain DSM 24997T.</title>
        <authorList>
            <person name="Kwak Y."/>
            <person name="Shin J.-H."/>
        </authorList>
    </citation>
    <scope>NUCLEOTIDE SEQUENCE [LARGE SCALE GENOMIC DNA]</scope>
    <source>
        <strain evidence="3">DSM 24997</strain>
    </source>
</reference>
<dbReference type="EMBL" id="CP011058">
    <property type="protein sequence ID" value="AJY73555.1"/>
    <property type="molecule type" value="Genomic_DNA"/>
</dbReference>
<dbReference type="KEGG" id="pbj:VN24_01575"/>
<protein>
    <recommendedName>
        <fullName evidence="4">DUF998 domain-containing protein</fullName>
    </recommendedName>
</protein>
<dbReference type="Proteomes" id="UP000032633">
    <property type="component" value="Chromosome"/>
</dbReference>
<organism evidence="2 3">
    <name type="scientific">Paenibacillus beijingensis</name>
    <dbReference type="NCBI Taxonomy" id="1126833"/>
    <lineage>
        <taxon>Bacteria</taxon>
        <taxon>Bacillati</taxon>
        <taxon>Bacillota</taxon>
        <taxon>Bacilli</taxon>
        <taxon>Bacillales</taxon>
        <taxon>Paenibacillaceae</taxon>
        <taxon>Paenibacillus</taxon>
    </lineage>
</organism>
<keyword evidence="1" id="KW-1133">Transmembrane helix</keyword>
<accession>A0A0D5NEG4</accession>